<keyword evidence="1" id="KW-0680">Restriction system</keyword>
<dbReference type="Gene3D" id="3.90.220.20">
    <property type="entry name" value="DNA methylase specificity domains"/>
    <property type="match status" value="1"/>
</dbReference>
<protein>
    <recommendedName>
        <fullName evidence="5">Type I restriction modification DNA specificity domain-containing protein</fullName>
    </recommendedName>
</protein>
<sequence>MRDSVGSMKNNPPSRINGHPISLESIKVELDENEKKNGLIGTQRYVKFIRGGHRKPLEKTSHGLLWTPESIKFYATDKKARLQNRTFYFKKGLAVPMVTSGRISASLFDNAVFDQGVVGVFPKKEIYTAFLLIYLNSEFATKQKNLVAPGANNSANYLKKMKIPNFKSDDLNRAQKILEQAIIKGWDETDTIRKEFMNSLSAG</sequence>
<evidence type="ECO:0000313" key="4">
    <source>
        <dbReference type="Proteomes" id="UP000277214"/>
    </source>
</evidence>
<name>A0A3S4GMJ8_SALET</name>
<dbReference type="AlphaFoldDB" id="A0A3S4GMJ8"/>
<dbReference type="InterPro" id="IPR044946">
    <property type="entry name" value="Restrct_endonuc_typeI_TRD_sf"/>
</dbReference>
<evidence type="ECO:0008006" key="5">
    <source>
        <dbReference type="Google" id="ProtNLM"/>
    </source>
</evidence>
<keyword evidence="2" id="KW-0238">DNA-binding</keyword>
<evidence type="ECO:0000256" key="2">
    <source>
        <dbReference type="ARBA" id="ARBA00023125"/>
    </source>
</evidence>
<dbReference type="GO" id="GO:0003677">
    <property type="term" value="F:DNA binding"/>
    <property type="evidence" value="ECO:0007669"/>
    <property type="project" value="UniProtKB-KW"/>
</dbReference>
<evidence type="ECO:0000256" key="1">
    <source>
        <dbReference type="ARBA" id="ARBA00022747"/>
    </source>
</evidence>
<organism evidence="3 4">
    <name type="scientific">Salmonella enterica I</name>
    <dbReference type="NCBI Taxonomy" id="59201"/>
    <lineage>
        <taxon>Bacteria</taxon>
        <taxon>Pseudomonadati</taxon>
        <taxon>Pseudomonadota</taxon>
        <taxon>Gammaproteobacteria</taxon>
        <taxon>Enterobacterales</taxon>
        <taxon>Enterobacteriaceae</taxon>
        <taxon>Salmonella</taxon>
    </lineage>
</organism>
<dbReference type="REBASE" id="287892">
    <property type="entry name" value="M.Sen8272III"/>
</dbReference>
<dbReference type="Proteomes" id="UP000277214">
    <property type="component" value="Chromosome 1"/>
</dbReference>
<dbReference type="GO" id="GO:0009307">
    <property type="term" value="P:DNA restriction-modification system"/>
    <property type="evidence" value="ECO:0007669"/>
    <property type="project" value="UniProtKB-KW"/>
</dbReference>
<dbReference type="EMBL" id="LR134149">
    <property type="protein sequence ID" value="VEA38905.1"/>
    <property type="molecule type" value="Genomic_DNA"/>
</dbReference>
<gene>
    <name evidence="3" type="ORF">NCTC8272_02945</name>
</gene>
<dbReference type="SUPFAM" id="SSF116734">
    <property type="entry name" value="DNA methylase specificity domain"/>
    <property type="match status" value="1"/>
</dbReference>
<evidence type="ECO:0000313" key="3">
    <source>
        <dbReference type="EMBL" id="VEA38905.1"/>
    </source>
</evidence>
<accession>A0A3S4GMJ8</accession>
<reference evidence="3 4" key="1">
    <citation type="submission" date="2018-12" db="EMBL/GenBank/DDBJ databases">
        <authorList>
            <consortium name="Pathogen Informatics"/>
        </authorList>
    </citation>
    <scope>NUCLEOTIDE SEQUENCE [LARGE SCALE GENOMIC DNA]</scope>
    <source>
        <strain evidence="3 4">NCTC8272</strain>
    </source>
</reference>
<proteinExistence type="predicted"/>